<comment type="cofactor">
    <cofactor evidence="1">
        <name>[4Fe-4S] cluster</name>
        <dbReference type="ChEBI" id="CHEBI:49883"/>
    </cofactor>
</comment>
<accession>A0A562J9A2</accession>
<dbReference type="Gene3D" id="3.20.20.70">
    <property type="entry name" value="Aldolase class I"/>
    <property type="match status" value="1"/>
</dbReference>
<evidence type="ECO:0000256" key="5">
    <source>
        <dbReference type="ARBA" id="ARBA00023004"/>
    </source>
</evidence>
<evidence type="ECO:0000256" key="7">
    <source>
        <dbReference type="PIRNR" id="PIRNR000368"/>
    </source>
</evidence>
<dbReference type="SFLD" id="SFLDG01066">
    <property type="entry name" value="organic_radical-activating_enz"/>
    <property type="match status" value="1"/>
</dbReference>
<evidence type="ECO:0000313" key="8">
    <source>
        <dbReference type="EMBL" id="TWH79751.1"/>
    </source>
</evidence>
<dbReference type="InterPro" id="IPR007197">
    <property type="entry name" value="rSAM"/>
</dbReference>
<dbReference type="EC" id="1.97.1.-" evidence="7"/>
<evidence type="ECO:0000256" key="6">
    <source>
        <dbReference type="ARBA" id="ARBA00023014"/>
    </source>
</evidence>
<dbReference type="InterPro" id="IPR058240">
    <property type="entry name" value="rSAM_sf"/>
</dbReference>
<dbReference type="Pfam" id="PF13353">
    <property type="entry name" value="Fer4_12"/>
    <property type="match status" value="1"/>
</dbReference>
<dbReference type="InterPro" id="IPR034457">
    <property type="entry name" value="Organic_radical-activating"/>
</dbReference>
<dbReference type="SFLD" id="SFLDG01063">
    <property type="entry name" value="activating_enzymes__group_1"/>
    <property type="match status" value="1"/>
</dbReference>
<dbReference type="SUPFAM" id="SSF102114">
    <property type="entry name" value="Radical SAM enzymes"/>
    <property type="match status" value="1"/>
</dbReference>
<keyword evidence="7" id="KW-0560">Oxidoreductase</keyword>
<keyword evidence="4" id="KW-0479">Metal-binding</keyword>
<protein>
    <recommendedName>
        <fullName evidence="7">Anaerobic ribonucleoside-triphosphate reductase-activating protein</fullName>
        <ecNumber evidence="7">1.97.1.-</ecNumber>
    </recommendedName>
</protein>
<name>A0A562J9A2_9FIRM</name>
<proteinExistence type="inferred from homology"/>
<organism evidence="8 9">
    <name type="scientific">Sedimentibacter saalensis</name>
    <dbReference type="NCBI Taxonomy" id="130788"/>
    <lineage>
        <taxon>Bacteria</taxon>
        <taxon>Bacillati</taxon>
        <taxon>Bacillota</taxon>
        <taxon>Tissierellia</taxon>
        <taxon>Sedimentibacter</taxon>
    </lineage>
</organism>
<dbReference type="SFLD" id="SFLDS00029">
    <property type="entry name" value="Radical_SAM"/>
    <property type="match status" value="1"/>
</dbReference>
<dbReference type="GO" id="GO:0004748">
    <property type="term" value="F:ribonucleoside-diphosphate reductase activity, thioredoxin disulfide as acceptor"/>
    <property type="evidence" value="ECO:0007669"/>
    <property type="project" value="TreeGrafter"/>
</dbReference>
<keyword evidence="3" id="KW-0949">S-adenosyl-L-methionine</keyword>
<keyword evidence="9" id="KW-1185">Reference proteome</keyword>
<dbReference type="GO" id="GO:0051539">
    <property type="term" value="F:4 iron, 4 sulfur cluster binding"/>
    <property type="evidence" value="ECO:0007669"/>
    <property type="project" value="UniProtKB-KW"/>
</dbReference>
<evidence type="ECO:0000313" key="9">
    <source>
        <dbReference type="Proteomes" id="UP000315343"/>
    </source>
</evidence>
<dbReference type="EMBL" id="VLKH01000005">
    <property type="protein sequence ID" value="TWH79751.1"/>
    <property type="molecule type" value="Genomic_DNA"/>
</dbReference>
<dbReference type="PANTHER" id="PTHR30352:SF2">
    <property type="entry name" value="ANAEROBIC RIBONUCLEOSIDE-TRIPHOSPHATE REDUCTASE-ACTIVATING PROTEIN"/>
    <property type="match status" value="1"/>
</dbReference>
<keyword evidence="5" id="KW-0408">Iron</keyword>
<reference evidence="8 9" key="1">
    <citation type="submission" date="2019-07" db="EMBL/GenBank/DDBJ databases">
        <title>Genomic Encyclopedia of Type Strains, Phase I: the one thousand microbial genomes (KMG-I) project.</title>
        <authorList>
            <person name="Kyrpides N."/>
        </authorList>
    </citation>
    <scope>NUCLEOTIDE SEQUENCE [LARGE SCALE GENOMIC DNA]</scope>
    <source>
        <strain evidence="8 9">DSM 13558</strain>
    </source>
</reference>
<dbReference type="PANTHER" id="PTHR30352">
    <property type="entry name" value="PYRUVATE FORMATE-LYASE-ACTIVATING ENZYME"/>
    <property type="match status" value="1"/>
</dbReference>
<dbReference type="SFLD" id="SFLDF00299">
    <property type="entry name" value="anaerobic_ribonucleoside-triph"/>
    <property type="match status" value="1"/>
</dbReference>
<dbReference type="AlphaFoldDB" id="A0A562J9A2"/>
<dbReference type="GO" id="GO:0043365">
    <property type="term" value="F:[formate-C-acetyltransferase]-activating enzyme activity"/>
    <property type="evidence" value="ECO:0007669"/>
    <property type="project" value="InterPro"/>
</dbReference>
<keyword evidence="6" id="KW-0411">Iron-sulfur</keyword>
<comment type="caution">
    <text evidence="8">The sequence shown here is derived from an EMBL/GenBank/DDBJ whole genome shotgun (WGS) entry which is preliminary data.</text>
</comment>
<dbReference type="Proteomes" id="UP000315343">
    <property type="component" value="Unassembled WGS sequence"/>
</dbReference>
<dbReference type="PIRSF" id="PIRSF000368">
    <property type="entry name" value="NrdG"/>
    <property type="match status" value="1"/>
</dbReference>
<evidence type="ECO:0000256" key="2">
    <source>
        <dbReference type="ARBA" id="ARBA00022485"/>
    </source>
</evidence>
<comment type="similarity">
    <text evidence="7">Belongs to the organic radical-activating enzymes family.</text>
</comment>
<evidence type="ECO:0000256" key="1">
    <source>
        <dbReference type="ARBA" id="ARBA00001966"/>
    </source>
</evidence>
<dbReference type="InterPro" id="IPR012837">
    <property type="entry name" value="NrdG"/>
</dbReference>
<dbReference type="NCBIfam" id="TIGR02491">
    <property type="entry name" value="NrdG"/>
    <property type="match status" value="1"/>
</dbReference>
<dbReference type="InterPro" id="IPR013785">
    <property type="entry name" value="Aldolase_TIM"/>
</dbReference>
<keyword evidence="2" id="KW-0004">4Fe-4S</keyword>
<evidence type="ECO:0000256" key="3">
    <source>
        <dbReference type="ARBA" id="ARBA00022691"/>
    </source>
</evidence>
<evidence type="ECO:0000256" key="4">
    <source>
        <dbReference type="ARBA" id="ARBA00022723"/>
    </source>
</evidence>
<sequence length="170" mass="19629">MLENSIYVAGITENTIVDGEGFRTSLYVSGCDIRCPDCHNKNYWDIQSGQEMSIDEVYNKITPYFTDITFIGGEPMLQATALSMLAEKIKSCTNKNIWIYSGHTYEEIICNEMYMNLLKFCDVLVDGPFDINYFQNNLRFKGSSNQRIIDLKKSFEANNIILWQDSFDLF</sequence>
<dbReference type="RefSeq" id="WP_246145415.1">
    <property type="nucleotide sequence ID" value="NZ_VLKH01000005.1"/>
</dbReference>
<dbReference type="GO" id="GO:0046872">
    <property type="term" value="F:metal ion binding"/>
    <property type="evidence" value="ECO:0007669"/>
    <property type="project" value="UniProtKB-KW"/>
</dbReference>
<gene>
    <name evidence="8" type="ORF">LY60_02069</name>
</gene>
<comment type="function">
    <text evidence="7">Activation of anaerobic ribonucleoside-triphosphate reductase under anaerobic conditions by generation of an organic free radical, using S-adenosylmethionine and reduced flavodoxin as cosubstrates to produce 5'-deoxy-adenosine.</text>
</comment>